<dbReference type="Proteomes" id="UP000310719">
    <property type="component" value="Chromosome"/>
</dbReference>
<protein>
    <submittedName>
        <fullName evidence="2">Uncharacterized protein</fullName>
    </submittedName>
</protein>
<evidence type="ECO:0000313" key="3">
    <source>
        <dbReference type="Proteomes" id="UP000310719"/>
    </source>
</evidence>
<feature type="region of interest" description="Disordered" evidence="1">
    <location>
        <begin position="45"/>
        <end position="82"/>
    </location>
</feature>
<evidence type="ECO:0000313" key="2">
    <source>
        <dbReference type="EMBL" id="VTP68598.1"/>
    </source>
</evidence>
<reference evidence="2 3" key="1">
    <citation type="submission" date="2019-05" db="EMBL/GenBank/DDBJ databases">
        <authorList>
            <consortium name="Pathogen Informatics"/>
        </authorList>
    </citation>
    <scope>NUCLEOTIDE SEQUENCE [LARGE SCALE GENOMIC DNA]</scope>
    <source>
        <strain evidence="2 3">NCTC13032</strain>
    </source>
</reference>
<evidence type="ECO:0000256" key="1">
    <source>
        <dbReference type="SAM" id="MobiDB-lite"/>
    </source>
</evidence>
<dbReference type="AntiFam" id="ANF00095">
    <property type="entry name" value="Shadow ORF (opposite ABC transporters)"/>
</dbReference>
<accession>A0A4U9HVE7</accession>
<feature type="compositionally biased region" description="Basic residues" evidence="1">
    <location>
        <begin position="72"/>
        <end position="82"/>
    </location>
</feature>
<name>A0A4U9HVE7_9ENTR</name>
<sequence>MGKERVVLKDGVDVALPGREFAGIFAKDSDGAAAKLFKARNQAQAGGFAGAGRPSIEKNSPSRIRIVTPSTHARRHTDVRHH</sequence>
<proteinExistence type="predicted"/>
<dbReference type="EMBL" id="LR590464">
    <property type="protein sequence ID" value="VTP68598.1"/>
    <property type="molecule type" value="Genomic_DNA"/>
</dbReference>
<organism evidence="2 3">
    <name type="scientific">Leclercia adecarboxylata</name>
    <dbReference type="NCBI Taxonomy" id="83655"/>
    <lineage>
        <taxon>Bacteria</taxon>
        <taxon>Pseudomonadati</taxon>
        <taxon>Pseudomonadota</taxon>
        <taxon>Gammaproteobacteria</taxon>
        <taxon>Enterobacterales</taxon>
        <taxon>Enterobacteriaceae</taxon>
        <taxon>Leclercia</taxon>
    </lineage>
</organism>
<gene>
    <name evidence="2" type="ORF">NCTC13032_03635</name>
</gene>
<dbReference type="AlphaFoldDB" id="A0A4U9HVE7"/>